<dbReference type="InterPro" id="IPR043129">
    <property type="entry name" value="ATPase_NBD"/>
</dbReference>
<evidence type="ECO:0000256" key="10">
    <source>
        <dbReference type="SAM" id="Phobius"/>
    </source>
</evidence>
<keyword evidence="8 10" id="KW-0472">Membrane</keyword>
<feature type="domain" description="Major facilitator superfamily (MFS) profile" evidence="11">
    <location>
        <begin position="734"/>
        <end position="1235"/>
    </location>
</feature>
<dbReference type="GO" id="GO:0005886">
    <property type="term" value="C:plasma membrane"/>
    <property type="evidence" value="ECO:0007669"/>
    <property type="project" value="TreeGrafter"/>
</dbReference>
<feature type="transmembrane region" description="Helical" evidence="10">
    <location>
        <begin position="769"/>
        <end position="787"/>
    </location>
</feature>
<dbReference type="CDD" id="cd10170">
    <property type="entry name" value="ASKHA_NBD_HSP70"/>
    <property type="match status" value="1"/>
</dbReference>
<dbReference type="Gene3D" id="1.20.1250.20">
    <property type="entry name" value="MFS general substrate transporter like domains"/>
    <property type="match status" value="1"/>
</dbReference>
<dbReference type="eggNOG" id="KOG0101">
    <property type="taxonomic scope" value="Eukaryota"/>
</dbReference>
<dbReference type="Pfam" id="PF07690">
    <property type="entry name" value="MFS_1"/>
    <property type="match status" value="1"/>
</dbReference>
<feature type="transmembrane region" description="Helical" evidence="10">
    <location>
        <begin position="799"/>
        <end position="818"/>
    </location>
</feature>
<comment type="subcellular location">
    <subcellularLocation>
        <location evidence="1">Membrane</location>
        <topology evidence="1">Multi-pass membrane protein</topology>
    </subcellularLocation>
</comment>
<feature type="compositionally biased region" description="Polar residues" evidence="9">
    <location>
        <begin position="695"/>
        <end position="708"/>
    </location>
</feature>
<dbReference type="FunFam" id="1.20.1250.20:FF:000429">
    <property type="entry name" value="MFS drug efflux transporter, putative"/>
    <property type="match status" value="1"/>
</dbReference>
<dbReference type="InterPro" id="IPR036259">
    <property type="entry name" value="MFS_trans_sf"/>
</dbReference>
<keyword evidence="6" id="KW-0067">ATP-binding</keyword>
<dbReference type="GO" id="GO:0140662">
    <property type="term" value="F:ATP-dependent protein folding chaperone"/>
    <property type="evidence" value="ECO:0007669"/>
    <property type="project" value="InterPro"/>
</dbReference>
<comment type="caution">
    <text evidence="12">The sequence shown here is derived from an EMBL/GenBank/DDBJ whole genome shotgun (WGS) entry which is preliminary data.</text>
</comment>
<feature type="transmembrane region" description="Helical" evidence="10">
    <location>
        <begin position="928"/>
        <end position="954"/>
    </location>
</feature>
<evidence type="ECO:0000256" key="6">
    <source>
        <dbReference type="ARBA" id="ARBA00022840"/>
    </source>
</evidence>
<dbReference type="eggNOG" id="KOG0254">
    <property type="taxonomic scope" value="Eukaryota"/>
</dbReference>
<comment type="similarity">
    <text evidence="2">Belongs to the major facilitator superfamily. TCR/Tet family.</text>
</comment>
<evidence type="ECO:0000313" key="13">
    <source>
        <dbReference type="Proteomes" id="UP000020467"/>
    </source>
</evidence>
<evidence type="ECO:0000256" key="9">
    <source>
        <dbReference type="SAM" id="MobiDB-lite"/>
    </source>
</evidence>
<dbReference type="KEGG" id="cfj:CFIO01_00211"/>
<dbReference type="InterPro" id="IPR013126">
    <property type="entry name" value="Hsp_70_fam"/>
</dbReference>
<dbReference type="Gene3D" id="3.90.640.10">
    <property type="entry name" value="Actin, Chain A, domain 4"/>
    <property type="match status" value="1"/>
</dbReference>
<dbReference type="OrthoDB" id="2963168at2759"/>
<gene>
    <name evidence="12" type="ORF">CFIO01_00211</name>
</gene>
<dbReference type="Pfam" id="PF00012">
    <property type="entry name" value="HSP70"/>
    <property type="match status" value="1"/>
</dbReference>
<feature type="transmembrane region" description="Helical" evidence="10">
    <location>
        <begin position="1003"/>
        <end position="1028"/>
    </location>
</feature>
<dbReference type="GO" id="GO:0022857">
    <property type="term" value="F:transmembrane transporter activity"/>
    <property type="evidence" value="ECO:0007669"/>
    <property type="project" value="InterPro"/>
</dbReference>
<keyword evidence="5" id="KW-0547">Nucleotide-binding</keyword>
<keyword evidence="7 10" id="KW-1133">Transmembrane helix</keyword>
<evidence type="ECO:0000313" key="12">
    <source>
        <dbReference type="EMBL" id="EXF78216.1"/>
    </source>
</evidence>
<keyword evidence="4 10" id="KW-0812">Transmembrane</keyword>
<evidence type="ECO:0000256" key="1">
    <source>
        <dbReference type="ARBA" id="ARBA00004141"/>
    </source>
</evidence>
<feature type="transmembrane region" description="Helical" evidence="10">
    <location>
        <begin position="888"/>
        <end position="907"/>
    </location>
</feature>
<accession>A0A010RD84</accession>
<feature type="region of interest" description="Disordered" evidence="9">
    <location>
        <begin position="681"/>
        <end position="714"/>
    </location>
</feature>
<keyword evidence="3" id="KW-0813">Transport</keyword>
<dbReference type="AlphaFoldDB" id="A0A010RD84"/>
<organism evidence="12 13">
    <name type="scientific">Colletotrichum fioriniae PJ7</name>
    <dbReference type="NCBI Taxonomy" id="1445577"/>
    <lineage>
        <taxon>Eukaryota</taxon>
        <taxon>Fungi</taxon>
        <taxon>Dikarya</taxon>
        <taxon>Ascomycota</taxon>
        <taxon>Pezizomycotina</taxon>
        <taxon>Sordariomycetes</taxon>
        <taxon>Hypocreomycetidae</taxon>
        <taxon>Glomerellales</taxon>
        <taxon>Glomerellaceae</taxon>
        <taxon>Colletotrichum</taxon>
        <taxon>Colletotrichum acutatum species complex</taxon>
    </lineage>
</organism>
<evidence type="ECO:0000259" key="11">
    <source>
        <dbReference type="PROSITE" id="PS50850"/>
    </source>
</evidence>
<dbReference type="EMBL" id="JARH01000655">
    <property type="protein sequence ID" value="EXF78216.1"/>
    <property type="molecule type" value="Genomic_DNA"/>
</dbReference>
<dbReference type="InterPro" id="IPR020846">
    <property type="entry name" value="MFS_dom"/>
</dbReference>
<feature type="transmembrane region" description="Helical" evidence="10">
    <location>
        <begin position="1099"/>
        <end position="1121"/>
    </location>
</feature>
<evidence type="ECO:0000256" key="3">
    <source>
        <dbReference type="ARBA" id="ARBA00022448"/>
    </source>
</evidence>
<dbReference type="GO" id="GO:0005524">
    <property type="term" value="F:ATP binding"/>
    <property type="evidence" value="ECO:0007669"/>
    <property type="project" value="UniProtKB-KW"/>
</dbReference>
<name>A0A010RD84_9PEZI</name>
<dbReference type="SUPFAM" id="SSF103473">
    <property type="entry name" value="MFS general substrate transporter"/>
    <property type="match status" value="1"/>
</dbReference>
<dbReference type="InterPro" id="IPR011701">
    <property type="entry name" value="MFS"/>
</dbReference>
<sequence>MVRTRISEENEKAIVIGIDFGTTFSGVSWAYSGQPNDIEVISRWESKINLNSDKEKVPSSILFQRKSGNSSWGYAIPSDGKQEPLKWFKLLLVDERDLPENVRDSRQIAIARRLAKSANKEPVEIISRYLQNLWNHAIECIVSTVGDAMVRMCQFHIVITLPAIWPDYAKARMRRAAEDAGLLDSRPAGETSLSFISEPEAAALATMKDLSKMPTTEIGDHIVVCDAGGGTVDLITYEILSLDPFIVREAVQGDGDLCGGVFLDEAFVNMLQEKVTPQAWNNIPKEDARKLLNDEWEHCIKPSFKNQDDDWQINLPSECRVPGSQQRGMKRKRNLSLDQEDLLKVFDPVVNQTISLVEKQIEAVMMKTESKPKQIILVGGFGRCPYLRSRLKEEVGNNIEILQGHGAKPWTAICRGATIHGLTRRNLAPGLAVEIKSRVSRMSYGTCCSMDYDPEEHEKKDRYWCEDELSWKVDTCMDWFLKRGTDVSSVDPVTKSYYRLWESVPSQVDGTIYSSEAWPPPERLDHRVNELCTITWKKKINFASLPRFTNPMGKVFAKITYEVEMTCSGKSVDFTVIHDGKQVAAKNVEVVFNSDDDLNELTSFIGPRHRIVVNKRKRVYCIFEVQTCGVSDLQPVSLGSQKLIKTIACSIRHRVMSAEGQSDSGARTVRILDDMIAKTKAQPQTGGPLEKAEQPDSSSTKGPPSGDNTDAERGKDAVAIEPVRTVTGVKWYLIVFAILSSAFLFALDNTVVADVQPQIVLQFDSIKDIAWLAVAFIMAVTAVNLFYSQLYSHLKPKWLYIAGVAVFEGGSALCGAAPNMNSLIVGRALCGLGGVGMYLGVMVLIAATTTIQERPAYLASIGITWGLGTLLGPVIGGAFADSDATWRWAFYINLPIGGLAAPVYLFMLPSPNPQPGATILQRLAEIDWIGAPLMLGAIVCFTMGISFGGVLYEWNSGSEIALFVVAGVLFIVFVIQQAYCIGTTKERRIFPVEFITSRKYYRTIILMFCVTAAGGCAIFVPVYFVPILFQFTRGDSTIDAAIRLLPFILVMVTVTLTQGGMLSHPSGKFGLYMPCFTVGGIVSVVASTLMYVVKTDTSTAWIYGASAMLGAGVGTFTQAGFSIAQASVPAPKAAVASSLIALAQTSGINIALAVSNAVFLNRAEKRLTAILPDTVTEDQIQAAIAGVGTTVTTLPPRMQQEVLEAIVEALNLPYILVITAGASVLVCSVLMKRKRLFMTAAVGV</sequence>
<reference evidence="12 13" key="1">
    <citation type="submission" date="2014-02" db="EMBL/GenBank/DDBJ databases">
        <title>The genome sequence of Colletotrichum fioriniae PJ7.</title>
        <authorList>
            <person name="Baroncelli R."/>
            <person name="Thon M.R."/>
        </authorList>
    </citation>
    <scope>NUCLEOTIDE SEQUENCE [LARGE SCALE GENOMIC DNA]</scope>
    <source>
        <strain evidence="12 13">PJ7</strain>
    </source>
</reference>
<dbReference type="CDD" id="cd17502">
    <property type="entry name" value="MFS_Azr1_MDR_like"/>
    <property type="match status" value="1"/>
</dbReference>
<dbReference type="Proteomes" id="UP000020467">
    <property type="component" value="Unassembled WGS sequence"/>
</dbReference>
<keyword evidence="13" id="KW-1185">Reference proteome</keyword>
<dbReference type="PRINTS" id="PR00301">
    <property type="entry name" value="HEATSHOCK70"/>
</dbReference>
<feature type="transmembrane region" description="Helical" evidence="10">
    <location>
        <begin position="1133"/>
        <end position="1154"/>
    </location>
</feature>
<dbReference type="HOGENOM" id="CLU_266367_0_0_1"/>
<feature type="transmembrane region" description="Helical" evidence="10">
    <location>
        <begin position="824"/>
        <end position="845"/>
    </location>
</feature>
<dbReference type="SUPFAM" id="SSF53067">
    <property type="entry name" value="Actin-like ATPase domain"/>
    <property type="match status" value="2"/>
</dbReference>
<evidence type="ECO:0000256" key="4">
    <source>
        <dbReference type="ARBA" id="ARBA00022692"/>
    </source>
</evidence>
<dbReference type="PANTHER" id="PTHR23501">
    <property type="entry name" value="MAJOR FACILITATOR SUPERFAMILY"/>
    <property type="match status" value="1"/>
</dbReference>
<feature type="transmembrane region" description="Helical" evidence="10">
    <location>
        <begin position="1040"/>
        <end position="1057"/>
    </location>
</feature>
<protein>
    <recommendedName>
        <fullName evidence="11">Major facilitator superfamily (MFS) profile domain-containing protein</fullName>
    </recommendedName>
</protein>
<evidence type="ECO:0000256" key="8">
    <source>
        <dbReference type="ARBA" id="ARBA00023136"/>
    </source>
</evidence>
<feature type="transmembrane region" description="Helical" evidence="10">
    <location>
        <begin position="1212"/>
        <end position="1231"/>
    </location>
</feature>
<evidence type="ECO:0000256" key="7">
    <source>
        <dbReference type="ARBA" id="ARBA00022989"/>
    </source>
</evidence>
<feature type="transmembrane region" description="Helical" evidence="10">
    <location>
        <begin position="857"/>
        <end position="876"/>
    </location>
</feature>
<dbReference type="PROSITE" id="PS50850">
    <property type="entry name" value="MFS"/>
    <property type="match status" value="1"/>
</dbReference>
<feature type="transmembrane region" description="Helical" evidence="10">
    <location>
        <begin position="960"/>
        <end position="982"/>
    </location>
</feature>
<dbReference type="PANTHER" id="PTHR23501:SF12">
    <property type="entry name" value="MAJOR FACILITATOR SUPERFAMILY (MFS) PROFILE DOMAIN-CONTAINING PROTEIN-RELATED"/>
    <property type="match status" value="1"/>
</dbReference>
<dbReference type="Gene3D" id="3.30.420.40">
    <property type="match status" value="2"/>
</dbReference>
<proteinExistence type="inferred from homology"/>
<feature type="transmembrane region" description="Helical" evidence="10">
    <location>
        <begin position="1069"/>
        <end position="1093"/>
    </location>
</feature>
<evidence type="ECO:0000256" key="2">
    <source>
        <dbReference type="ARBA" id="ARBA00007520"/>
    </source>
</evidence>
<evidence type="ECO:0000256" key="5">
    <source>
        <dbReference type="ARBA" id="ARBA00022741"/>
    </source>
</evidence>